<name>A0A0K8UQ24_BACLA</name>
<evidence type="ECO:0000313" key="3">
    <source>
        <dbReference type="EMBL" id="JAI28767.1"/>
    </source>
</evidence>
<protein>
    <submittedName>
        <fullName evidence="3">Uncharacterized protein</fullName>
    </submittedName>
</protein>
<keyword evidence="2" id="KW-1133">Transmembrane helix</keyword>
<organism evidence="3">
    <name type="scientific">Bactrocera latifrons</name>
    <name type="common">Malaysian fruit fly</name>
    <name type="synonym">Chaetodacus latifrons</name>
    <dbReference type="NCBI Taxonomy" id="174628"/>
    <lineage>
        <taxon>Eukaryota</taxon>
        <taxon>Metazoa</taxon>
        <taxon>Ecdysozoa</taxon>
        <taxon>Arthropoda</taxon>
        <taxon>Hexapoda</taxon>
        <taxon>Insecta</taxon>
        <taxon>Pterygota</taxon>
        <taxon>Neoptera</taxon>
        <taxon>Endopterygota</taxon>
        <taxon>Diptera</taxon>
        <taxon>Brachycera</taxon>
        <taxon>Muscomorpha</taxon>
        <taxon>Tephritoidea</taxon>
        <taxon>Tephritidae</taxon>
        <taxon>Bactrocera</taxon>
        <taxon>Bactrocera</taxon>
    </lineage>
</organism>
<gene>
    <name evidence="3" type="ORF">c8_g2_i1</name>
</gene>
<evidence type="ECO:0000256" key="2">
    <source>
        <dbReference type="SAM" id="Phobius"/>
    </source>
</evidence>
<dbReference type="EMBL" id="GDHF01023547">
    <property type="protein sequence ID" value="JAI28767.1"/>
    <property type="molecule type" value="Transcribed_RNA"/>
</dbReference>
<feature type="non-terminal residue" evidence="3">
    <location>
        <position position="102"/>
    </location>
</feature>
<evidence type="ECO:0000256" key="1">
    <source>
        <dbReference type="SAM" id="MobiDB-lite"/>
    </source>
</evidence>
<reference evidence="3" key="1">
    <citation type="submission" date="2015-06" db="EMBL/GenBank/DDBJ databases">
        <authorList>
            <person name="Hoefler B.C."/>
            <person name="Straight P.D."/>
        </authorList>
    </citation>
    <scope>NUCLEOTIDE SEQUENCE</scope>
</reference>
<dbReference type="AlphaFoldDB" id="A0A0K8UQ24"/>
<sequence length="102" mass="11480">MSSVIEKKRHPTASGSSGGNVPISGASNRRKQSTTETWLTISSTTAAPVASDIGSDKQFQYELRAREIFFENWIFYKFCLVKSYDCFFFFFLLINISVKCSG</sequence>
<feature type="region of interest" description="Disordered" evidence="1">
    <location>
        <begin position="1"/>
        <end position="37"/>
    </location>
</feature>
<feature type="transmembrane region" description="Helical" evidence="2">
    <location>
        <begin position="74"/>
        <end position="96"/>
    </location>
</feature>
<keyword evidence="2" id="KW-0472">Membrane</keyword>
<keyword evidence="2" id="KW-0812">Transmembrane</keyword>
<proteinExistence type="predicted"/>
<accession>A0A0K8UQ24</accession>